<evidence type="ECO:0000313" key="4">
    <source>
        <dbReference type="Proteomes" id="UP000509623"/>
    </source>
</evidence>
<protein>
    <recommendedName>
        <fullName evidence="5">DUF2190 family protein</fullName>
    </recommendedName>
</protein>
<keyword evidence="4" id="KW-1185">Reference proteome</keyword>
<dbReference type="AlphaFoldDB" id="A0A859DMQ5"/>
<accession>A0A859DMQ5</accession>
<evidence type="ECO:0000313" key="3">
    <source>
        <dbReference type="Proteomes" id="UP000501316"/>
    </source>
</evidence>
<reference evidence="2" key="3">
    <citation type="journal article" date="2022" name="Int. J. Syst. Evol. Microbiol.">
        <title>Caproicibacterium lactatifermentans sp. nov., isolated from pit clay used for the production of Chinese strong aroma-type liquor.</title>
        <authorList>
            <person name="Wang H."/>
            <person name="Gu Y."/>
            <person name="Zhao D."/>
            <person name="Qiao Z."/>
            <person name="Zheng J."/>
            <person name="Gao J."/>
            <person name="Ren C."/>
            <person name="Xu Y."/>
        </authorList>
    </citation>
    <scope>NUCLEOTIDE SEQUENCE</scope>
    <source>
        <strain evidence="2">JNU-WLY1368</strain>
    </source>
</reference>
<dbReference type="RefSeq" id="WP_086034934.1">
    <property type="nucleotide sequence ID" value="NZ_CP046051.1"/>
</dbReference>
<dbReference type="KEGG" id="clf:GJQ69_00620"/>
<dbReference type="EMBL" id="CP046161">
    <property type="protein sequence ID" value="QKO30276.1"/>
    <property type="molecule type" value="Genomic_DNA"/>
</dbReference>
<organism evidence="1 3">
    <name type="scientific">Caproicibacterium lactatifermentans</name>
    <dbReference type="NCBI Taxonomy" id="2666138"/>
    <lineage>
        <taxon>Bacteria</taxon>
        <taxon>Bacillati</taxon>
        <taxon>Bacillota</taxon>
        <taxon>Clostridia</taxon>
        <taxon>Eubacteriales</taxon>
        <taxon>Oscillospiraceae</taxon>
        <taxon>Caproicibacterium</taxon>
    </lineage>
</organism>
<sequence>METSMNGYGENAATFLCKTQLTPGTPVMVTANGTVSAASGNFCGVVLSWRDGVAAVQMEGYVQLPYSGAKPALGYQTLTAANGKVAVSTADGGVQRLVVDTDSTTIGLLL</sequence>
<reference evidence="2" key="2">
    <citation type="journal article" date="2021" name="Appl. Environ. Microbiol.">
        <title>Adaptability of a Caproate-Producing Bacterium Contributes to Its Dominance in an Anaerobic Fermentation System.</title>
        <authorList>
            <person name="Wang H."/>
            <person name="Gu Y."/>
            <person name="Zhou W."/>
            <person name="Zhao D."/>
            <person name="Qiao Z."/>
            <person name="Zheng J."/>
            <person name="Gao J."/>
            <person name="Chen X."/>
            <person name="Ren C."/>
            <person name="Xu Y."/>
        </authorList>
    </citation>
    <scope>NUCLEOTIDE SEQUENCE</scope>
    <source>
        <strain evidence="2">JNU-WLY1368</strain>
    </source>
</reference>
<gene>
    <name evidence="1" type="ORF">GJQ69_00620</name>
    <name evidence="2" type="ORF">GKP14_04150</name>
</gene>
<dbReference type="EMBL" id="CP046051">
    <property type="protein sequence ID" value="QKN23118.1"/>
    <property type="molecule type" value="Genomic_DNA"/>
</dbReference>
<dbReference type="Proteomes" id="UP000509623">
    <property type="component" value="Chromosome"/>
</dbReference>
<evidence type="ECO:0000313" key="1">
    <source>
        <dbReference type="EMBL" id="QKN23118.1"/>
    </source>
</evidence>
<evidence type="ECO:0000313" key="2">
    <source>
        <dbReference type="EMBL" id="QKO30276.1"/>
    </source>
</evidence>
<proteinExistence type="predicted"/>
<dbReference type="Proteomes" id="UP000501316">
    <property type="component" value="Chromosome"/>
</dbReference>
<reference evidence="3 4" key="1">
    <citation type="submission" date="2019-11" db="EMBL/GenBank/DDBJ databases">
        <authorList>
            <person name="Ren C."/>
            <person name="Wang H."/>
            <person name="Xu Y."/>
        </authorList>
    </citation>
    <scope>NUCLEOTIDE SEQUENCE [LARGE SCALE GENOMIC DNA]</scope>
    <source>
        <strain evidence="4">JNU-WLY1368</strain>
        <strain evidence="1 3">LBM 19010</strain>
    </source>
</reference>
<evidence type="ECO:0008006" key="5">
    <source>
        <dbReference type="Google" id="ProtNLM"/>
    </source>
</evidence>
<name>A0A859DMQ5_9FIRM</name>